<evidence type="ECO:0000313" key="11">
    <source>
        <dbReference type="EMBL" id="KAK3787681.1"/>
    </source>
</evidence>
<protein>
    <recommendedName>
        <fullName evidence="3">Centrosomal protein of 70 kDa</fullName>
    </recommendedName>
</protein>
<reference evidence="11" key="1">
    <citation type="journal article" date="2023" name="G3 (Bethesda)">
        <title>A reference genome for the long-term kleptoplast-retaining sea slug Elysia crispata morphotype clarki.</title>
        <authorList>
            <person name="Eastman K.E."/>
            <person name="Pendleton A.L."/>
            <person name="Shaikh M.A."/>
            <person name="Suttiyut T."/>
            <person name="Ogas R."/>
            <person name="Tomko P."/>
            <person name="Gavelis G."/>
            <person name="Widhalm J.R."/>
            <person name="Wisecaver J.H."/>
        </authorList>
    </citation>
    <scope>NUCLEOTIDE SEQUENCE</scope>
    <source>
        <strain evidence="11">ECLA1</strain>
    </source>
</reference>
<evidence type="ECO:0000256" key="10">
    <source>
        <dbReference type="SAM" id="MobiDB-lite"/>
    </source>
</evidence>
<dbReference type="EMBL" id="JAWDGP010001847">
    <property type="protein sequence ID" value="KAK3787681.1"/>
    <property type="molecule type" value="Genomic_DNA"/>
</dbReference>
<evidence type="ECO:0000256" key="4">
    <source>
        <dbReference type="ARBA" id="ARBA00022490"/>
    </source>
</evidence>
<feature type="compositionally biased region" description="Polar residues" evidence="10">
    <location>
        <begin position="272"/>
        <end position="281"/>
    </location>
</feature>
<dbReference type="GO" id="GO:0005813">
    <property type="term" value="C:centrosome"/>
    <property type="evidence" value="ECO:0007669"/>
    <property type="project" value="UniProtKB-SubCell"/>
</dbReference>
<dbReference type="Proteomes" id="UP001283361">
    <property type="component" value="Unassembled WGS sequence"/>
</dbReference>
<keyword evidence="6 9" id="KW-0175">Coiled coil</keyword>
<dbReference type="GO" id="GO:0060271">
    <property type="term" value="P:cilium assembly"/>
    <property type="evidence" value="ECO:0007669"/>
    <property type="project" value="InterPro"/>
</dbReference>
<evidence type="ECO:0000256" key="6">
    <source>
        <dbReference type="ARBA" id="ARBA00023054"/>
    </source>
</evidence>
<dbReference type="GO" id="GO:0070507">
    <property type="term" value="P:regulation of microtubule cytoskeleton organization"/>
    <property type="evidence" value="ECO:0007669"/>
    <property type="project" value="InterPro"/>
</dbReference>
<dbReference type="GO" id="GO:0043015">
    <property type="term" value="F:gamma-tubulin binding"/>
    <property type="evidence" value="ECO:0007669"/>
    <property type="project" value="InterPro"/>
</dbReference>
<feature type="compositionally biased region" description="Polar residues" evidence="10">
    <location>
        <begin position="147"/>
        <end position="156"/>
    </location>
</feature>
<evidence type="ECO:0000313" key="12">
    <source>
        <dbReference type="Proteomes" id="UP001283361"/>
    </source>
</evidence>
<keyword evidence="5" id="KW-0802">TPR repeat</keyword>
<dbReference type="PANTHER" id="PTHR14594">
    <property type="entry name" value="CENTROSOMAL PROTEIN OF 70 KDA"/>
    <property type="match status" value="1"/>
</dbReference>
<proteinExistence type="predicted"/>
<feature type="region of interest" description="Disordered" evidence="10">
    <location>
        <begin position="147"/>
        <end position="173"/>
    </location>
</feature>
<dbReference type="PANTHER" id="PTHR14594:SF1">
    <property type="entry name" value="CENTROSOMAL PROTEIN OF 70 KDA"/>
    <property type="match status" value="1"/>
</dbReference>
<organism evidence="11 12">
    <name type="scientific">Elysia crispata</name>
    <name type="common">lettuce slug</name>
    <dbReference type="NCBI Taxonomy" id="231223"/>
    <lineage>
        <taxon>Eukaryota</taxon>
        <taxon>Metazoa</taxon>
        <taxon>Spiralia</taxon>
        <taxon>Lophotrochozoa</taxon>
        <taxon>Mollusca</taxon>
        <taxon>Gastropoda</taxon>
        <taxon>Heterobranchia</taxon>
        <taxon>Euthyneura</taxon>
        <taxon>Panpulmonata</taxon>
        <taxon>Sacoglossa</taxon>
        <taxon>Placobranchoidea</taxon>
        <taxon>Plakobranchidae</taxon>
        <taxon>Elysia</taxon>
    </lineage>
</organism>
<sequence length="657" mass="76106">MAEKTNGQFTTVDFDGSEEFLIHENELSEASNSKEEIRAWMTVNRKLRKHGLSSIRILPSLDVDCASGRYVCLDLDSSFSLRASLISLIKDVANKETVIQDLNKQLADLQDEISELTEKSAHATSKAKDIKVMLECSRARVQELEDQQSVLSSAPRATSDETERLRNTKQAMGKRCRQLEAKVDQQEKEIERLKRDIFNFAQEDERRTKRQNEVFSGFKKRTSKAHSTMDQKLLDIIDSYENQIHGLRRQIESHSSSRRDTSPSEEQDRSNSHSGPHSNNFKAIMKSYEKQLKEKEKIIENLECEKDMVNRNLELRPEVCDYRVMAQRVKKLERVISLHNISIPGEKAAKDPFRSHRKFSTRLEDLDYLPLEHCHYYLKEVCCELQIDNLDCIVAVLQELKDEGSKSDRFMEYCRQLSDIVECMDEQYQHRSRFYRGERSVETVLCDSNMRYYLDVVSNWRKDICCLDELQDAINSLLDKTVPWMRAHMMTDHSVADMVELLERVTHSDRAPYPKTVMEEVCRSTLEEIVSHFQTLFDTPRISGVLPRMNEVYRVLGELRNVQNTLKCQLGLPEDAHSSALVDAVGKICHTHNSTTAKQLKRLLQTDDLNGVIRRLDEHTEFFPAFHCIMHKLFHILGVCRMDEVIPAVRALKLLAS</sequence>
<feature type="coiled-coil region" evidence="9">
    <location>
        <begin position="285"/>
        <end position="312"/>
    </location>
</feature>
<evidence type="ECO:0000256" key="8">
    <source>
        <dbReference type="ARBA" id="ARBA00025273"/>
    </source>
</evidence>
<keyword evidence="7" id="KW-0206">Cytoskeleton</keyword>
<name>A0AAE1DYG3_9GAST</name>
<comment type="subunit">
    <text evidence="2">Directly interacts with tubulin-gamma; this interaction determines centrosomal localization.</text>
</comment>
<evidence type="ECO:0000256" key="7">
    <source>
        <dbReference type="ARBA" id="ARBA00023212"/>
    </source>
</evidence>
<feature type="compositionally biased region" description="Basic and acidic residues" evidence="10">
    <location>
        <begin position="249"/>
        <end position="271"/>
    </location>
</feature>
<evidence type="ECO:0000256" key="1">
    <source>
        <dbReference type="ARBA" id="ARBA00004300"/>
    </source>
</evidence>
<comment type="subcellular location">
    <subcellularLocation>
        <location evidence="1">Cytoplasm</location>
        <location evidence="1">Cytoskeleton</location>
        <location evidence="1">Microtubule organizing center</location>
        <location evidence="1">Centrosome</location>
    </subcellularLocation>
</comment>
<evidence type="ECO:0000256" key="5">
    <source>
        <dbReference type="ARBA" id="ARBA00022803"/>
    </source>
</evidence>
<evidence type="ECO:0000256" key="2">
    <source>
        <dbReference type="ARBA" id="ARBA00011832"/>
    </source>
</evidence>
<evidence type="ECO:0000256" key="9">
    <source>
        <dbReference type="SAM" id="Coils"/>
    </source>
</evidence>
<keyword evidence="4" id="KW-0963">Cytoplasm</keyword>
<keyword evidence="12" id="KW-1185">Reference proteome</keyword>
<feature type="region of interest" description="Disordered" evidence="10">
    <location>
        <begin position="249"/>
        <end position="282"/>
    </location>
</feature>
<evidence type="ECO:0000256" key="3">
    <source>
        <dbReference type="ARBA" id="ARBA00018408"/>
    </source>
</evidence>
<accession>A0AAE1DYG3</accession>
<comment type="function">
    <text evidence="8">Plays a role in the organization of both preexisting and nascent microtubules in interphase cells. During mitosis, required for the organization and orientation of the mitotic spindle.</text>
</comment>
<dbReference type="InterPro" id="IPR037692">
    <property type="entry name" value="CEP70"/>
</dbReference>
<dbReference type="AlphaFoldDB" id="A0AAE1DYG3"/>
<gene>
    <name evidence="11" type="ORF">RRG08_031910</name>
</gene>
<comment type="caution">
    <text evidence="11">The sequence shown here is derived from an EMBL/GenBank/DDBJ whole genome shotgun (WGS) entry which is preliminary data.</text>
</comment>